<feature type="transmembrane region" description="Helical" evidence="1">
    <location>
        <begin position="114"/>
        <end position="140"/>
    </location>
</feature>
<evidence type="ECO:0000256" key="1">
    <source>
        <dbReference type="SAM" id="Phobius"/>
    </source>
</evidence>
<dbReference type="EMBL" id="JXJN01020296">
    <property type="status" value="NOT_ANNOTATED_CDS"/>
    <property type="molecule type" value="Genomic_DNA"/>
</dbReference>
<dbReference type="VEuPathDB" id="VectorBase:GPPI040215"/>
<keyword evidence="3" id="KW-1185">Reference proteome</keyword>
<reference evidence="2" key="2">
    <citation type="submission" date="2020-05" db="UniProtKB">
        <authorList>
            <consortium name="EnsemblMetazoa"/>
        </authorList>
    </citation>
    <scope>IDENTIFICATION</scope>
    <source>
        <strain evidence="2">IAEA</strain>
    </source>
</reference>
<dbReference type="AlphaFoldDB" id="A0A1B0BTP5"/>
<accession>A0A1B0BTP5</accession>
<protein>
    <submittedName>
        <fullName evidence="2">Uncharacterized protein</fullName>
    </submittedName>
</protein>
<organism evidence="2 3">
    <name type="scientific">Glossina palpalis gambiensis</name>
    <dbReference type="NCBI Taxonomy" id="67801"/>
    <lineage>
        <taxon>Eukaryota</taxon>
        <taxon>Metazoa</taxon>
        <taxon>Ecdysozoa</taxon>
        <taxon>Arthropoda</taxon>
        <taxon>Hexapoda</taxon>
        <taxon>Insecta</taxon>
        <taxon>Pterygota</taxon>
        <taxon>Neoptera</taxon>
        <taxon>Endopterygota</taxon>
        <taxon>Diptera</taxon>
        <taxon>Brachycera</taxon>
        <taxon>Muscomorpha</taxon>
        <taxon>Hippoboscoidea</taxon>
        <taxon>Glossinidae</taxon>
        <taxon>Glossina</taxon>
    </lineage>
</organism>
<proteinExistence type="predicted"/>
<sequence>MNGQGAQTIVYKPLKVVGREMDKVCESLFPGLELGAECHDWFLQAAEHCVHPVGSKWFEALKNLAFPVRDTTISLSIDAHHLNFDQCNSLLMGAINDYFLKMPHYSNERQVNALWWNTFQLTIIVMVMLLFLKIAVYVYYEFSSNDCHRQDDDIPDVFESEVRMVAASNISLRVAREEVRRLKVKSLVHSEETSLSADTSVLVLRVSSHLDAFSNRVCRKLQTSCRLYRVKDKHVNSKKECQGGVLSQASDLVGDYSRKMRLLIKFSVYHTSDALSRNNSSNSSSQLSFADTLSPRISHRSNRVTNGSAANLEIDKVCCSARTSQSDPAAPISSRASRSRLPVRITQKRLTRKVL</sequence>
<evidence type="ECO:0000313" key="3">
    <source>
        <dbReference type="Proteomes" id="UP000092460"/>
    </source>
</evidence>
<keyword evidence="1" id="KW-0472">Membrane</keyword>
<keyword evidence="1" id="KW-1133">Transmembrane helix</keyword>
<keyword evidence="1" id="KW-0812">Transmembrane</keyword>
<reference evidence="3" key="1">
    <citation type="submission" date="2015-01" db="EMBL/GenBank/DDBJ databases">
        <authorList>
            <person name="Aksoy S."/>
            <person name="Warren W."/>
            <person name="Wilson R.K."/>
        </authorList>
    </citation>
    <scope>NUCLEOTIDE SEQUENCE [LARGE SCALE GENOMIC DNA]</scope>
    <source>
        <strain evidence="3">IAEA</strain>
    </source>
</reference>
<dbReference type="Proteomes" id="UP000092460">
    <property type="component" value="Unassembled WGS sequence"/>
</dbReference>
<name>A0A1B0BTP5_9MUSC</name>
<dbReference type="EnsemblMetazoa" id="GPPI040215-RA">
    <property type="protein sequence ID" value="GPPI040215-PA"/>
    <property type="gene ID" value="GPPI040215"/>
</dbReference>
<evidence type="ECO:0000313" key="2">
    <source>
        <dbReference type="EnsemblMetazoa" id="GPPI040215-PA"/>
    </source>
</evidence>